<organism evidence="1 2">
    <name type="scientific">Hygrophoropsis aurantiaca</name>
    <dbReference type="NCBI Taxonomy" id="72124"/>
    <lineage>
        <taxon>Eukaryota</taxon>
        <taxon>Fungi</taxon>
        <taxon>Dikarya</taxon>
        <taxon>Basidiomycota</taxon>
        <taxon>Agaricomycotina</taxon>
        <taxon>Agaricomycetes</taxon>
        <taxon>Agaricomycetidae</taxon>
        <taxon>Boletales</taxon>
        <taxon>Coniophorineae</taxon>
        <taxon>Hygrophoropsidaceae</taxon>
        <taxon>Hygrophoropsis</taxon>
    </lineage>
</organism>
<comment type="caution">
    <text evidence="1">The sequence shown here is derived from an EMBL/GenBank/DDBJ whole genome shotgun (WGS) entry which is preliminary data.</text>
</comment>
<keyword evidence="2" id="KW-1185">Reference proteome</keyword>
<reference evidence="1" key="1">
    <citation type="journal article" date="2021" name="New Phytol.">
        <title>Evolutionary innovations through gain and loss of genes in the ectomycorrhizal Boletales.</title>
        <authorList>
            <person name="Wu G."/>
            <person name="Miyauchi S."/>
            <person name="Morin E."/>
            <person name="Kuo A."/>
            <person name="Drula E."/>
            <person name="Varga T."/>
            <person name="Kohler A."/>
            <person name="Feng B."/>
            <person name="Cao Y."/>
            <person name="Lipzen A."/>
            <person name="Daum C."/>
            <person name="Hundley H."/>
            <person name="Pangilinan J."/>
            <person name="Johnson J."/>
            <person name="Barry K."/>
            <person name="LaButti K."/>
            <person name="Ng V."/>
            <person name="Ahrendt S."/>
            <person name="Min B."/>
            <person name="Choi I.G."/>
            <person name="Park H."/>
            <person name="Plett J.M."/>
            <person name="Magnuson J."/>
            <person name="Spatafora J.W."/>
            <person name="Nagy L.G."/>
            <person name="Henrissat B."/>
            <person name="Grigoriev I.V."/>
            <person name="Yang Z.L."/>
            <person name="Xu J."/>
            <person name="Martin F.M."/>
        </authorList>
    </citation>
    <scope>NUCLEOTIDE SEQUENCE</scope>
    <source>
        <strain evidence="1">ATCC 28755</strain>
    </source>
</reference>
<name>A0ACB7ZUT2_9AGAM</name>
<accession>A0ACB7ZUT2</accession>
<dbReference type="Proteomes" id="UP000790377">
    <property type="component" value="Unassembled WGS sequence"/>
</dbReference>
<evidence type="ECO:0000313" key="1">
    <source>
        <dbReference type="EMBL" id="KAH7904397.1"/>
    </source>
</evidence>
<protein>
    <submittedName>
        <fullName evidence="1">Uncharacterized protein</fullName>
    </submittedName>
</protein>
<evidence type="ECO:0000313" key="2">
    <source>
        <dbReference type="Proteomes" id="UP000790377"/>
    </source>
</evidence>
<proteinExistence type="predicted"/>
<gene>
    <name evidence="1" type="ORF">BJ138DRAFT_923215</name>
</gene>
<sequence length="524" mass="57513">MPSFLSRFRNRAISQNTATSSLSASSGADPATPSARQENFPENQVSPPFPYPLGGKILEDPNSYLDLKEDESQPHGLTPSTRRHSIDGSGRGLFYFKRPQPMSDGTLNETEEHEGTTKGSTNNTFVGQPGLIGRLSQFTSGGEWSTFGRHRGRHAPKVGSFSQQSSPRASRMLHSYSPSLIRNHSHKRNKVPSLVGSVQSIATANRSTNASHPSTVAHDFTSESTSTNRRSPVDSSDNLHNSKQSSPTNTMSSRRHPRTPNRPRSNTTPAIRPSRSFVTQFTTPVVRELGFDSPRTFGYPTPPENRSMFVFPSPPPPMPALDHPELTAALSSRSNPSTSVRGMFARQSRTLPRRQSKELSSRNRDDFFLSLSHSFGHSVRHHSSLYEIFPSVPDQRRSDQPRPRARTISGRIKHGRRSSADWSARQATVGVNSKHDHSWPAEVSRQILRLSLGQSGDIGDNGVRGSGIIPGSSSEYNAQPRGESMQAVALISRPPSFSPSPIHPPARQHPSIPLEGSVALTFFS</sequence>
<dbReference type="EMBL" id="MU268489">
    <property type="protein sequence ID" value="KAH7904397.1"/>
    <property type="molecule type" value="Genomic_DNA"/>
</dbReference>